<feature type="chain" id="PRO_5034948179" description="Peptide hydrolase" evidence="14">
    <location>
        <begin position="20"/>
        <end position="392"/>
    </location>
</feature>
<keyword evidence="7 14" id="KW-0378">Hydrolase</keyword>
<dbReference type="Proteomes" id="UP000557566">
    <property type="component" value="Unassembled WGS sequence"/>
</dbReference>
<evidence type="ECO:0000256" key="11">
    <source>
        <dbReference type="ARBA" id="ARBA00023180"/>
    </source>
</evidence>
<keyword evidence="6 14" id="KW-0732">Signal</keyword>
<reference evidence="16 17" key="1">
    <citation type="journal article" date="2020" name="Genome Biol. Evol.">
        <title>A new high-quality draft genome assembly of the Chinese cordyceps Ophiocordyceps sinensis.</title>
        <authorList>
            <person name="Shu R."/>
            <person name="Zhang J."/>
            <person name="Meng Q."/>
            <person name="Zhang H."/>
            <person name="Zhou G."/>
            <person name="Li M."/>
            <person name="Wu P."/>
            <person name="Zhao Y."/>
            <person name="Chen C."/>
            <person name="Qin Q."/>
        </authorList>
    </citation>
    <scope>NUCLEOTIDE SEQUENCE [LARGE SCALE GENOMIC DNA]</scope>
    <source>
        <strain evidence="16 17">IOZ07</strain>
    </source>
</reference>
<evidence type="ECO:0000256" key="8">
    <source>
        <dbReference type="ARBA" id="ARBA00022833"/>
    </source>
</evidence>
<dbReference type="GO" id="GO:0008235">
    <property type="term" value="F:metalloexopeptidase activity"/>
    <property type="evidence" value="ECO:0007669"/>
    <property type="project" value="InterPro"/>
</dbReference>
<dbReference type="EC" id="3.4.-.-" evidence="14"/>
<evidence type="ECO:0000256" key="4">
    <source>
        <dbReference type="ARBA" id="ARBA00022670"/>
    </source>
</evidence>
<dbReference type="EMBL" id="JAAVMX010000001">
    <property type="protein sequence ID" value="KAF4513180.1"/>
    <property type="molecule type" value="Genomic_DNA"/>
</dbReference>
<dbReference type="PROSITE" id="PS00018">
    <property type="entry name" value="EF_HAND_1"/>
    <property type="match status" value="1"/>
</dbReference>
<organism evidence="16 17">
    <name type="scientific">Ophiocordyceps sinensis</name>
    <dbReference type="NCBI Taxonomy" id="72228"/>
    <lineage>
        <taxon>Eukaryota</taxon>
        <taxon>Fungi</taxon>
        <taxon>Dikarya</taxon>
        <taxon>Ascomycota</taxon>
        <taxon>Pezizomycotina</taxon>
        <taxon>Sordariomycetes</taxon>
        <taxon>Hypocreomycetidae</taxon>
        <taxon>Hypocreales</taxon>
        <taxon>Ophiocordycipitaceae</taxon>
        <taxon>Ophiocordyceps</taxon>
    </lineage>
</organism>
<evidence type="ECO:0000256" key="2">
    <source>
        <dbReference type="ARBA" id="ARBA00011245"/>
    </source>
</evidence>
<dbReference type="InterPro" id="IPR018247">
    <property type="entry name" value="EF_Hand_1_Ca_BS"/>
</dbReference>
<dbReference type="SUPFAM" id="SSF53187">
    <property type="entry name" value="Zn-dependent exopeptidases"/>
    <property type="match status" value="1"/>
</dbReference>
<evidence type="ECO:0000313" key="16">
    <source>
        <dbReference type="EMBL" id="KAF4513180.1"/>
    </source>
</evidence>
<dbReference type="CDD" id="cd03879">
    <property type="entry name" value="M28_AAP"/>
    <property type="match status" value="1"/>
</dbReference>
<dbReference type="Gene3D" id="3.40.630.10">
    <property type="entry name" value="Zn peptidases"/>
    <property type="match status" value="1"/>
</dbReference>
<dbReference type="Pfam" id="PF04389">
    <property type="entry name" value="Peptidase_M28"/>
    <property type="match status" value="1"/>
</dbReference>
<dbReference type="GO" id="GO:0006508">
    <property type="term" value="P:proteolysis"/>
    <property type="evidence" value="ECO:0007669"/>
    <property type="project" value="UniProtKB-KW"/>
</dbReference>
<dbReference type="InterPro" id="IPR045175">
    <property type="entry name" value="M28_fam"/>
</dbReference>
<feature type="signal peptide" evidence="14">
    <location>
        <begin position="1"/>
        <end position="19"/>
    </location>
</feature>
<dbReference type="FunFam" id="3.40.630.10:FF:000042">
    <property type="entry name" value="Peptide hydrolase"/>
    <property type="match status" value="1"/>
</dbReference>
<dbReference type="AlphaFoldDB" id="A0A8H4PZH4"/>
<evidence type="ECO:0000313" key="17">
    <source>
        <dbReference type="Proteomes" id="UP000557566"/>
    </source>
</evidence>
<dbReference type="InterPro" id="IPR007484">
    <property type="entry name" value="Peptidase_M28"/>
</dbReference>
<comment type="function">
    <text evidence="12">Extracellular aminopeptidase that allows assimilation of proteinaceous substrates.</text>
</comment>
<dbReference type="PANTHER" id="PTHR12147:SF56">
    <property type="entry name" value="AMINOPEPTIDASE YDR415C-RELATED"/>
    <property type="match status" value="1"/>
</dbReference>
<keyword evidence="9" id="KW-0865">Zymogen</keyword>
<comment type="cofactor">
    <cofactor evidence="1">
        <name>Zn(2+)</name>
        <dbReference type="ChEBI" id="CHEBI:29105"/>
    </cofactor>
</comment>
<dbReference type="GO" id="GO:0046872">
    <property type="term" value="F:metal ion binding"/>
    <property type="evidence" value="ECO:0007669"/>
    <property type="project" value="UniProtKB-KW"/>
</dbReference>
<protein>
    <recommendedName>
        <fullName evidence="14">Peptide hydrolase</fullName>
        <ecNumber evidence="14">3.4.-.-</ecNumber>
    </recommendedName>
</protein>
<sequence length="392" mass="44017">MRFSQAGLLVACVPAAVSARFIEPLESDNHAVLKPRNAPFKIETVPGRFKWVTEDEKMLLKLMGRTFMDVTNSTAFVRNMPRVSFPHKCLHQKKVKKLAKRLDKSQMEARLQHLSNNFDTRYYDSNAGLLASDWILANLTEMVRQAGVEATVSVKSFPHPWMQHSVIATIPGRTNSTIVIGAHLDSINMFSPYMTAPGADDDGSGTVTIMEVFRALLRSHHVREGKAQNTIEFHWYSAEEGGLLGSQEIFQSYARDRRDVKAMLQQDMTGYVKGTVDAGKPASVGVISDYVDPGLTIFIKTVIDEYCDIPWVMTKCGYACSDHASASKAGYPSAFVMESEFQYSNPHIHSREDVVENLSFDHMIQHARMTLGLVYELGFHEFDDDKDKPVEL</sequence>
<evidence type="ECO:0000256" key="10">
    <source>
        <dbReference type="ARBA" id="ARBA00023157"/>
    </source>
</evidence>
<evidence type="ECO:0000256" key="9">
    <source>
        <dbReference type="ARBA" id="ARBA00023145"/>
    </source>
</evidence>
<dbReference type="OrthoDB" id="2214at2759"/>
<evidence type="ECO:0000256" key="6">
    <source>
        <dbReference type="ARBA" id="ARBA00022729"/>
    </source>
</evidence>
<evidence type="ECO:0000259" key="15">
    <source>
        <dbReference type="Pfam" id="PF04389"/>
    </source>
</evidence>
<evidence type="ECO:0000256" key="12">
    <source>
        <dbReference type="ARBA" id="ARBA00043843"/>
    </source>
</evidence>
<comment type="caution">
    <text evidence="16">The sequence shown here is derived from an EMBL/GenBank/DDBJ whole genome shotgun (WGS) entry which is preliminary data.</text>
</comment>
<dbReference type="GO" id="GO:0004177">
    <property type="term" value="F:aminopeptidase activity"/>
    <property type="evidence" value="ECO:0007669"/>
    <property type="project" value="UniProtKB-KW"/>
</dbReference>
<evidence type="ECO:0000256" key="1">
    <source>
        <dbReference type="ARBA" id="ARBA00001947"/>
    </source>
</evidence>
<evidence type="ECO:0000256" key="14">
    <source>
        <dbReference type="RuleBase" id="RU361240"/>
    </source>
</evidence>
<evidence type="ECO:0000256" key="3">
    <source>
        <dbReference type="ARBA" id="ARBA00022438"/>
    </source>
</evidence>
<keyword evidence="11" id="KW-0325">Glycoprotein</keyword>
<name>A0A8H4PZH4_9HYPO</name>
<comment type="similarity">
    <text evidence="13">Belongs to the peptidase M28 family. M28E subfamily.</text>
</comment>
<gene>
    <name evidence="16" type="ORF">G6O67_000483</name>
</gene>
<comment type="subunit">
    <text evidence="2">Monomer.</text>
</comment>
<keyword evidence="17" id="KW-1185">Reference proteome</keyword>
<keyword evidence="10" id="KW-1015">Disulfide bond</keyword>
<keyword evidence="4 14" id="KW-0645">Protease</keyword>
<keyword evidence="8 14" id="KW-0862">Zinc</keyword>
<keyword evidence="5 14" id="KW-0479">Metal-binding</keyword>
<evidence type="ECO:0000256" key="7">
    <source>
        <dbReference type="ARBA" id="ARBA00022801"/>
    </source>
</evidence>
<proteinExistence type="inferred from homology"/>
<keyword evidence="3" id="KW-0031">Aminopeptidase</keyword>
<evidence type="ECO:0000256" key="13">
    <source>
        <dbReference type="ARBA" id="ARBA00043962"/>
    </source>
</evidence>
<accession>A0A8H4PZH4</accession>
<evidence type="ECO:0000256" key="5">
    <source>
        <dbReference type="ARBA" id="ARBA00022723"/>
    </source>
</evidence>
<dbReference type="PANTHER" id="PTHR12147">
    <property type="entry name" value="METALLOPEPTIDASE M28 FAMILY MEMBER"/>
    <property type="match status" value="1"/>
</dbReference>
<feature type="domain" description="Peptidase M28" evidence="15">
    <location>
        <begin position="166"/>
        <end position="372"/>
    </location>
</feature>